<comment type="catalytic activity">
    <reaction evidence="8">
        <text>(sulfur carrier)-H + L-cysteine = (sulfur carrier)-SH + L-alanine</text>
        <dbReference type="Rhea" id="RHEA:43892"/>
        <dbReference type="Rhea" id="RHEA-COMP:14737"/>
        <dbReference type="Rhea" id="RHEA-COMP:14739"/>
        <dbReference type="ChEBI" id="CHEBI:29917"/>
        <dbReference type="ChEBI" id="CHEBI:35235"/>
        <dbReference type="ChEBI" id="CHEBI:57972"/>
        <dbReference type="ChEBI" id="CHEBI:64428"/>
        <dbReference type="EC" id="2.8.1.7"/>
    </reaction>
</comment>
<dbReference type="PANTHER" id="PTHR43586">
    <property type="entry name" value="CYSTEINE DESULFURASE"/>
    <property type="match status" value="1"/>
</dbReference>
<evidence type="ECO:0000256" key="1">
    <source>
        <dbReference type="ARBA" id="ARBA00001933"/>
    </source>
</evidence>
<evidence type="ECO:0000256" key="4">
    <source>
        <dbReference type="ARBA" id="ARBA00012239"/>
    </source>
</evidence>
<dbReference type="Gene3D" id="3.90.1150.10">
    <property type="entry name" value="Aspartate Aminotransferase, domain 1"/>
    <property type="match status" value="1"/>
</dbReference>
<dbReference type="InterPro" id="IPR016454">
    <property type="entry name" value="Cysteine_dSase"/>
</dbReference>
<name>A0ABX4ZWT4_9PAST</name>
<evidence type="ECO:0000256" key="3">
    <source>
        <dbReference type="ARBA" id="ARBA00010447"/>
    </source>
</evidence>
<sequence length="401" mass="44467">MAFNPTEFRKNFPYFQQPNAAVYLDSAATSLKPQALIDATVAFYQSAGSVHRSQYDEQQTARYEQARTRVKKLINAESEQSIIWTSGTTHAINLVANGLLPQLTPQDEIIISEAEHHANFVSWQQLSQKTGAKLIVLPLQTNGVIDDRALKSAVQKNCKIEIVALTMMSNVTGVVQPLADLIPIIRRQSNAFILADAAQAINHFSLDLQQLDVDFLTFSAHKIYGPTGLGVLAGKLTALNQLQPLLFGGKMVQKVSPQQTEFAELPYKLEAGTPNIAGVIGFNAVLEWLEKWDNNAAHQYVAQLSEKIITRLQQYPACQLFTYGDHSPIISFLFKHIDLSDLATLLSEQNIALRAGEHCAQPYLARLGQRGTLRLSLAPYNNEQDIEHFFNALDNALALLD</sequence>
<comment type="function">
    <text evidence="2">Catalyzes the removal of elemental sulfur and selenium atoms from L-cysteine, L-cystine, L-selenocysteine, and L-selenocystine to produce L-alanine.</text>
</comment>
<feature type="domain" description="Aminotransferase class V" evidence="10">
    <location>
        <begin position="22"/>
        <end position="389"/>
    </location>
</feature>
<comment type="similarity">
    <text evidence="3">Belongs to the class-V pyridoxal-phosphate-dependent aminotransferase family. Csd subfamily.</text>
</comment>
<dbReference type="InterPro" id="IPR020578">
    <property type="entry name" value="Aminotrans_V_PyrdxlP_BS"/>
</dbReference>
<protein>
    <recommendedName>
        <fullName evidence="5">Probable cysteine desulfurase</fullName>
        <ecNumber evidence="4">2.8.1.7</ecNumber>
    </recommendedName>
</protein>
<evidence type="ECO:0000313" key="12">
    <source>
        <dbReference type="Proteomes" id="UP000237229"/>
    </source>
</evidence>
<dbReference type="EMBL" id="PQVI01000009">
    <property type="protein sequence ID" value="POY43067.1"/>
    <property type="molecule type" value="Genomic_DNA"/>
</dbReference>
<dbReference type="Gene3D" id="3.40.640.10">
    <property type="entry name" value="Type I PLP-dependent aspartate aminotransferase-like (Major domain)"/>
    <property type="match status" value="1"/>
</dbReference>
<reference evidence="11 12" key="1">
    <citation type="submission" date="2018-02" db="EMBL/GenBank/DDBJ databases">
        <title>Classification genera of Pasteurellaceae by whole genome sequence comparison.</title>
        <authorList>
            <person name="Christensen H."/>
        </authorList>
    </citation>
    <scope>NUCLEOTIDE SEQUENCE [LARGE SCALE GENOMIC DNA]</scope>
    <source>
        <strain evidence="11 12">20186H4H1</strain>
    </source>
</reference>
<proteinExistence type="inferred from homology"/>
<comment type="cofactor">
    <cofactor evidence="1 9">
        <name>pyridoxal 5'-phosphate</name>
        <dbReference type="ChEBI" id="CHEBI:597326"/>
    </cofactor>
</comment>
<evidence type="ECO:0000256" key="7">
    <source>
        <dbReference type="ARBA" id="ARBA00022898"/>
    </source>
</evidence>
<evidence type="ECO:0000313" key="11">
    <source>
        <dbReference type="EMBL" id="POY43067.1"/>
    </source>
</evidence>
<dbReference type="SUPFAM" id="SSF53383">
    <property type="entry name" value="PLP-dependent transferases"/>
    <property type="match status" value="1"/>
</dbReference>
<keyword evidence="12" id="KW-1185">Reference proteome</keyword>
<dbReference type="InterPro" id="IPR010970">
    <property type="entry name" value="Cys_dSase_SufS"/>
</dbReference>
<dbReference type="InterPro" id="IPR000192">
    <property type="entry name" value="Aminotrans_V_dom"/>
</dbReference>
<accession>A0ABX4ZWT4</accession>
<dbReference type="InterPro" id="IPR015421">
    <property type="entry name" value="PyrdxlP-dep_Trfase_major"/>
</dbReference>
<evidence type="ECO:0000256" key="8">
    <source>
        <dbReference type="ARBA" id="ARBA00050776"/>
    </source>
</evidence>
<gene>
    <name evidence="11" type="ORF">C3Z13_01330</name>
</gene>
<dbReference type="Proteomes" id="UP000237229">
    <property type="component" value="Unassembled WGS sequence"/>
</dbReference>
<evidence type="ECO:0000259" key="10">
    <source>
        <dbReference type="Pfam" id="PF00266"/>
    </source>
</evidence>
<dbReference type="Pfam" id="PF00266">
    <property type="entry name" value="Aminotran_5"/>
    <property type="match status" value="1"/>
</dbReference>
<evidence type="ECO:0000256" key="2">
    <source>
        <dbReference type="ARBA" id="ARBA00002824"/>
    </source>
</evidence>
<dbReference type="PROSITE" id="PS00595">
    <property type="entry name" value="AA_TRANSFER_CLASS_5"/>
    <property type="match status" value="1"/>
</dbReference>
<comment type="caution">
    <text evidence="11">The sequence shown here is derived from an EMBL/GenBank/DDBJ whole genome shotgun (WGS) entry which is preliminary data.</text>
</comment>
<dbReference type="InterPro" id="IPR015424">
    <property type="entry name" value="PyrdxlP-dep_Trfase"/>
</dbReference>
<dbReference type="PIRSF" id="PIRSF005572">
    <property type="entry name" value="NifS"/>
    <property type="match status" value="1"/>
</dbReference>
<dbReference type="RefSeq" id="WP_103854765.1">
    <property type="nucleotide sequence ID" value="NZ_PQVI01000009.1"/>
</dbReference>
<keyword evidence="7" id="KW-0663">Pyridoxal phosphate</keyword>
<evidence type="ECO:0000256" key="5">
    <source>
        <dbReference type="ARBA" id="ARBA00021850"/>
    </source>
</evidence>
<evidence type="ECO:0000256" key="6">
    <source>
        <dbReference type="ARBA" id="ARBA00022679"/>
    </source>
</evidence>
<dbReference type="EC" id="2.8.1.7" evidence="4"/>
<organism evidence="11 12">
    <name type="scientific">Avibacterium endocarditidis</name>
    <dbReference type="NCBI Taxonomy" id="380674"/>
    <lineage>
        <taxon>Bacteria</taxon>
        <taxon>Pseudomonadati</taxon>
        <taxon>Pseudomonadota</taxon>
        <taxon>Gammaproteobacteria</taxon>
        <taxon>Pasteurellales</taxon>
        <taxon>Pasteurellaceae</taxon>
        <taxon>Avibacterium</taxon>
    </lineage>
</organism>
<dbReference type="PANTHER" id="PTHR43586:SF8">
    <property type="entry name" value="CYSTEINE DESULFURASE 1, CHLOROPLASTIC"/>
    <property type="match status" value="1"/>
</dbReference>
<dbReference type="CDD" id="cd06453">
    <property type="entry name" value="SufS_like"/>
    <property type="match status" value="1"/>
</dbReference>
<evidence type="ECO:0000256" key="9">
    <source>
        <dbReference type="RuleBase" id="RU004504"/>
    </source>
</evidence>
<dbReference type="InterPro" id="IPR015422">
    <property type="entry name" value="PyrdxlP-dep_Trfase_small"/>
</dbReference>
<keyword evidence="6" id="KW-0808">Transferase</keyword>